<dbReference type="GO" id="GO:0030288">
    <property type="term" value="C:outer membrane-bounded periplasmic space"/>
    <property type="evidence" value="ECO:0007669"/>
    <property type="project" value="TreeGrafter"/>
</dbReference>
<dbReference type="GO" id="GO:0008955">
    <property type="term" value="F:peptidoglycan glycosyltransferase activity"/>
    <property type="evidence" value="ECO:0007669"/>
    <property type="project" value="TreeGrafter"/>
</dbReference>
<evidence type="ECO:0000256" key="2">
    <source>
        <dbReference type="ARBA" id="ARBA00022679"/>
    </source>
</evidence>
<dbReference type="Pfam" id="PF00905">
    <property type="entry name" value="Transpeptidase"/>
    <property type="match status" value="1"/>
</dbReference>
<gene>
    <name evidence="10" type="ORF">METZ01_LOCUS139489</name>
</gene>
<dbReference type="PANTHER" id="PTHR32282">
    <property type="entry name" value="BINDING PROTEIN TRANSPEPTIDASE, PUTATIVE-RELATED"/>
    <property type="match status" value="1"/>
</dbReference>
<dbReference type="GO" id="GO:0071555">
    <property type="term" value="P:cell wall organization"/>
    <property type="evidence" value="ECO:0007669"/>
    <property type="project" value="UniProtKB-KW"/>
</dbReference>
<evidence type="ECO:0000256" key="4">
    <source>
        <dbReference type="ARBA" id="ARBA00022960"/>
    </source>
</evidence>
<evidence type="ECO:0000256" key="8">
    <source>
        <dbReference type="ARBA" id="ARBA00023316"/>
    </source>
</evidence>
<name>A0A381ZBF0_9ZZZZ</name>
<dbReference type="InterPro" id="IPR012338">
    <property type="entry name" value="Beta-lactam/transpept-like"/>
</dbReference>
<protein>
    <recommendedName>
        <fullName evidence="9">Penicillin-binding protein transpeptidase domain-containing protein</fullName>
    </recommendedName>
</protein>
<dbReference type="PANTHER" id="PTHR32282:SF27">
    <property type="entry name" value="PENICILLIN-BINDING PROTEIN 1A"/>
    <property type="match status" value="1"/>
</dbReference>
<dbReference type="AlphaFoldDB" id="A0A381ZBF0"/>
<dbReference type="EMBL" id="UINC01020687">
    <property type="protein sequence ID" value="SVA86635.1"/>
    <property type="molecule type" value="Genomic_DNA"/>
</dbReference>
<keyword evidence="2" id="KW-0808">Transferase</keyword>
<reference evidence="10" key="1">
    <citation type="submission" date="2018-05" db="EMBL/GenBank/DDBJ databases">
        <authorList>
            <person name="Lanie J.A."/>
            <person name="Ng W.-L."/>
            <person name="Kazmierczak K.M."/>
            <person name="Andrzejewski T.M."/>
            <person name="Davidsen T.M."/>
            <person name="Wayne K.J."/>
            <person name="Tettelin H."/>
            <person name="Glass J.I."/>
            <person name="Rusch D."/>
            <person name="Podicherti R."/>
            <person name="Tsui H.-C.T."/>
            <person name="Winkler M.E."/>
        </authorList>
    </citation>
    <scope>NUCLEOTIDE SEQUENCE</scope>
</reference>
<keyword evidence="3" id="KW-0812">Transmembrane</keyword>
<evidence type="ECO:0000256" key="5">
    <source>
        <dbReference type="ARBA" id="ARBA00022984"/>
    </source>
</evidence>
<dbReference type="InterPro" id="IPR001460">
    <property type="entry name" value="PCN-bd_Tpept"/>
</dbReference>
<organism evidence="10">
    <name type="scientific">marine metagenome</name>
    <dbReference type="NCBI Taxonomy" id="408172"/>
    <lineage>
        <taxon>unclassified sequences</taxon>
        <taxon>metagenomes</taxon>
        <taxon>ecological metagenomes</taxon>
    </lineage>
</organism>
<dbReference type="GO" id="GO:0009252">
    <property type="term" value="P:peptidoglycan biosynthetic process"/>
    <property type="evidence" value="ECO:0007669"/>
    <property type="project" value="UniProtKB-KW"/>
</dbReference>
<feature type="non-terminal residue" evidence="10">
    <location>
        <position position="1"/>
    </location>
</feature>
<keyword evidence="6" id="KW-1133">Transmembrane helix</keyword>
<keyword evidence="1" id="KW-0328">Glycosyltransferase</keyword>
<keyword evidence="8" id="KW-0961">Cell wall biogenesis/degradation</keyword>
<keyword evidence="4" id="KW-0133">Cell shape</keyword>
<dbReference type="GO" id="GO:0008658">
    <property type="term" value="F:penicillin binding"/>
    <property type="evidence" value="ECO:0007669"/>
    <property type="project" value="InterPro"/>
</dbReference>
<dbReference type="InterPro" id="IPR050396">
    <property type="entry name" value="Glycosyltr_51/Transpeptidase"/>
</dbReference>
<feature type="domain" description="Penicillin-binding protein transpeptidase" evidence="9">
    <location>
        <begin position="10"/>
        <end position="265"/>
    </location>
</feature>
<dbReference type="GO" id="GO:0008360">
    <property type="term" value="P:regulation of cell shape"/>
    <property type="evidence" value="ECO:0007669"/>
    <property type="project" value="UniProtKB-KW"/>
</dbReference>
<evidence type="ECO:0000313" key="10">
    <source>
        <dbReference type="EMBL" id="SVA86635.1"/>
    </source>
</evidence>
<evidence type="ECO:0000256" key="1">
    <source>
        <dbReference type="ARBA" id="ARBA00022676"/>
    </source>
</evidence>
<evidence type="ECO:0000256" key="7">
    <source>
        <dbReference type="ARBA" id="ARBA00023136"/>
    </source>
</evidence>
<evidence type="ECO:0000259" key="9">
    <source>
        <dbReference type="Pfam" id="PF00905"/>
    </source>
</evidence>
<evidence type="ECO:0000256" key="3">
    <source>
        <dbReference type="ARBA" id="ARBA00022692"/>
    </source>
</evidence>
<sequence length="335" mass="37293">SLIQNPEVQGSLVAMDPQSGAIKALVGGYDFFLSKFDRSTQSFPLLGSNFKPFLYAAALSEGVKASSLINDAPIVFEDKSLEEKWRPRNASGRFFGPTRLREGLVHSRNLVSIRLLRDVGIEKVRDYVQIFGFPKETLQPDLSLALGTASLSPLKNATAFSLFANGGKKVEEYFIEKIIDRFGELIYKKEDKIKRVQAIDPRISFIIKDMLKDAAKRGTAKKIKELGRDDFSGKTGTTNEAESTWFTGFNSSLVATVWVGFDQPKSLGSREFGSTTALPIWLDFVKSNLDNIPKDINLPPDGLVSIRIDKKTGLRSEPGSKNTVFEFYLEEFSLK</sequence>
<proteinExistence type="predicted"/>
<keyword evidence="7" id="KW-0472">Membrane</keyword>
<evidence type="ECO:0000256" key="6">
    <source>
        <dbReference type="ARBA" id="ARBA00022989"/>
    </source>
</evidence>
<dbReference type="Gene3D" id="3.40.710.10">
    <property type="entry name" value="DD-peptidase/beta-lactamase superfamily"/>
    <property type="match status" value="1"/>
</dbReference>
<accession>A0A381ZBF0</accession>
<dbReference type="SUPFAM" id="SSF56601">
    <property type="entry name" value="beta-lactamase/transpeptidase-like"/>
    <property type="match status" value="1"/>
</dbReference>
<keyword evidence="5" id="KW-0573">Peptidoglycan synthesis</keyword>